<reference evidence="3 4" key="1">
    <citation type="submission" date="2023-12" db="EMBL/GenBank/DDBJ databases">
        <title>Stenotrophomonas guangdongensis sp. nov., isolated from wilted pepper plants (Capsicum annuum).</title>
        <authorList>
            <person name="Qiu M."/>
            <person name="Li Y."/>
            <person name="Liu Q."/>
            <person name="Zhang X."/>
            <person name="Huang Y."/>
            <person name="Guo R."/>
            <person name="Hu M."/>
            <person name="Zhou J."/>
            <person name="Zhou X."/>
        </authorList>
    </citation>
    <scope>NUCLEOTIDE SEQUENCE [LARGE SCALE GENOMIC DNA]</scope>
    <source>
        <strain evidence="3 4">MH1</strain>
    </source>
</reference>
<keyword evidence="2" id="KW-0732">Signal</keyword>
<organism evidence="3 4">
    <name type="scientific">Stenotrophomonas capsici</name>
    <dbReference type="NCBI Taxonomy" id="3110230"/>
    <lineage>
        <taxon>Bacteria</taxon>
        <taxon>Pseudomonadati</taxon>
        <taxon>Pseudomonadota</taxon>
        <taxon>Gammaproteobacteria</taxon>
        <taxon>Lysobacterales</taxon>
        <taxon>Lysobacteraceae</taxon>
        <taxon>Stenotrophomonas</taxon>
    </lineage>
</organism>
<protein>
    <submittedName>
        <fullName evidence="3">Lectin</fullName>
    </submittedName>
</protein>
<accession>A0ABU5V4P3</accession>
<comment type="caution">
    <text evidence="3">The sequence shown here is derived from an EMBL/GenBank/DDBJ whole genome shotgun (WGS) entry which is preliminary data.</text>
</comment>
<evidence type="ECO:0000256" key="1">
    <source>
        <dbReference type="SAM" id="MobiDB-lite"/>
    </source>
</evidence>
<evidence type="ECO:0000313" key="3">
    <source>
        <dbReference type="EMBL" id="MEA5668287.1"/>
    </source>
</evidence>
<keyword evidence="4" id="KW-1185">Reference proteome</keyword>
<sequence>MTRTVLSSLVLLALLAACNRTPDAPEAPVAPQAPAAAGSPAPAPAEAAVTGNADWQGYGPLQLGIDAEQMRAVWDGELQGDAVADGGCYYLQPAGQGADGVAFMLEGGNFVRYDVRAADVQAPGGGKVGMALGPLQALYAQAEAPQPHKYVEGGKVLRVPAADGSQGWLVFELGADGKVTAWRVGLPPQVDYVEGCS</sequence>
<feature type="signal peptide" evidence="2">
    <location>
        <begin position="1"/>
        <end position="23"/>
    </location>
</feature>
<proteinExistence type="predicted"/>
<dbReference type="Proteomes" id="UP001301653">
    <property type="component" value="Unassembled WGS sequence"/>
</dbReference>
<feature type="chain" id="PRO_5045608508" evidence="2">
    <location>
        <begin position="24"/>
        <end position="197"/>
    </location>
</feature>
<evidence type="ECO:0000313" key="4">
    <source>
        <dbReference type="Proteomes" id="UP001301653"/>
    </source>
</evidence>
<dbReference type="PROSITE" id="PS51257">
    <property type="entry name" value="PROKAR_LIPOPROTEIN"/>
    <property type="match status" value="1"/>
</dbReference>
<evidence type="ECO:0000256" key="2">
    <source>
        <dbReference type="SAM" id="SignalP"/>
    </source>
</evidence>
<name>A0ABU5V4P3_9GAMM</name>
<gene>
    <name evidence="3" type="ORF">VA603_12130</name>
</gene>
<feature type="region of interest" description="Disordered" evidence="1">
    <location>
        <begin position="24"/>
        <end position="48"/>
    </location>
</feature>
<dbReference type="EMBL" id="JAYFUH010000237">
    <property type="protein sequence ID" value="MEA5668287.1"/>
    <property type="molecule type" value="Genomic_DNA"/>
</dbReference>
<dbReference type="RefSeq" id="WP_323438997.1">
    <property type="nucleotide sequence ID" value="NZ_JAYFUH010000237.1"/>
</dbReference>